<protein>
    <submittedName>
        <fullName evidence="1">Uncharacterized protein</fullName>
    </submittedName>
</protein>
<dbReference type="AlphaFoldDB" id="A0A0B7ATD4"/>
<name>A0A0B7ATD4_9EUPU</name>
<sequence length="85" mass="9979">PAIILEISGTNCICEQNGVVRIRTHELRNTKCNHLATETPCCINNIKYACKLDLKVLDMNTQNWEELTKYTSSWRWTLKNRPDKW</sequence>
<organism evidence="1">
    <name type="scientific">Arion vulgaris</name>
    <dbReference type="NCBI Taxonomy" id="1028688"/>
    <lineage>
        <taxon>Eukaryota</taxon>
        <taxon>Metazoa</taxon>
        <taxon>Spiralia</taxon>
        <taxon>Lophotrochozoa</taxon>
        <taxon>Mollusca</taxon>
        <taxon>Gastropoda</taxon>
        <taxon>Heterobranchia</taxon>
        <taxon>Euthyneura</taxon>
        <taxon>Panpulmonata</taxon>
        <taxon>Eupulmonata</taxon>
        <taxon>Stylommatophora</taxon>
        <taxon>Helicina</taxon>
        <taxon>Arionoidea</taxon>
        <taxon>Arionidae</taxon>
        <taxon>Arion</taxon>
    </lineage>
</organism>
<reference evidence="1" key="1">
    <citation type="submission" date="2014-12" db="EMBL/GenBank/DDBJ databases">
        <title>Insight into the proteome of Arion vulgaris.</title>
        <authorList>
            <person name="Aradska J."/>
            <person name="Bulat T."/>
            <person name="Smidak R."/>
            <person name="Sarate P."/>
            <person name="Gangsoo J."/>
            <person name="Sialana F."/>
            <person name="Bilban M."/>
            <person name="Lubec G."/>
        </authorList>
    </citation>
    <scope>NUCLEOTIDE SEQUENCE</scope>
    <source>
        <tissue evidence="1">Skin</tissue>
    </source>
</reference>
<accession>A0A0B7ATD4</accession>
<feature type="non-terminal residue" evidence="1">
    <location>
        <position position="1"/>
    </location>
</feature>
<gene>
    <name evidence="1" type="primary">ORF140841</name>
</gene>
<dbReference type="EMBL" id="HACG01037253">
    <property type="protein sequence ID" value="CEK84118.1"/>
    <property type="molecule type" value="Transcribed_RNA"/>
</dbReference>
<evidence type="ECO:0000313" key="1">
    <source>
        <dbReference type="EMBL" id="CEK84118.1"/>
    </source>
</evidence>
<proteinExistence type="predicted"/>